<comment type="caution">
    <text evidence="6">The sequence shown here is derived from an EMBL/GenBank/DDBJ whole genome shotgun (WGS) entry which is preliminary data.</text>
</comment>
<name>A0A6L8Q111_9ACTN</name>
<evidence type="ECO:0000256" key="2">
    <source>
        <dbReference type="ARBA" id="ARBA00022692"/>
    </source>
</evidence>
<dbReference type="AlphaFoldDB" id="A0A6L8Q111"/>
<evidence type="ECO:0000313" key="6">
    <source>
        <dbReference type="EMBL" id="MZG26997.1"/>
    </source>
</evidence>
<dbReference type="GO" id="GO:0015108">
    <property type="term" value="F:chloride transmembrane transporter activity"/>
    <property type="evidence" value="ECO:0007669"/>
    <property type="project" value="InterPro"/>
</dbReference>
<feature type="transmembrane region" description="Helical" evidence="5">
    <location>
        <begin position="379"/>
        <end position="401"/>
    </location>
</feature>
<sequence length="457" mass="46377">MKGAARAQVLRHGVFVVAVGVVGAAASVVLCLVVGWAYDLVCAHGWLLYLLPIFAVASLLLYRALKLPLDITTHTVINDICADRPISPALAPGILLGTAVSILGGASVGKEAAALHMGASLGDLVARPLNLRPMTGVWKGESHADGAGGADGGDGAVGSAGASKGAAGGAGSGGGASGGVHAYAASCGMAACFAALFFAPLGSTAFVIELSRYDRSVWRHAPFMLLACFVAFGLASIIGIGDVIPKVPLPALSWPVVGQCVVIAVACALVGTVYIQIIDGAQRLTKRISQNYYLWAALGGVLMAVLVTLFDWRGFEGTGANLLSDALAGRAGGWTFAVKALLTIVCLGLWLRGGEIMPTFTVGALLGASCTVMTQGDPAFSAAVGLVAFFAAMSRCPVTAFLMGCEIFGWAGAPAFALAVAVSFSLGRDVGLYGRGATGILKRATSAARARLVVKKP</sequence>
<dbReference type="SUPFAM" id="SSF81340">
    <property type="entry name" value="Clc chloride channel"/>
    <property type="match status" value="1"/>
</dbReference>
<feature type="transmembrane region" description="Helical" evidence="5">
    <location>
        <begin position="182"/>
        <end position="208"/>
    </location>
</feature>
<feature type="transmembrane region" description="Helical" evidence="5">
    <location>
        <begin position="407"/>
        <end position="426"/>
    </location>
</feature>
<proteinExistence type="predicted"/>
<dbReference type="InterPro" id="IPR014743">
    <property type="entry name" value="Cl-channel_core"/>
</dbReference>
<feature type="transmembrane region" description="Helical" evidence="5">
    <location>
        <begin position="12"/>
        <end position="38"/>
    </location>
</feature>
<feature type="transmembrane region" description="Helical" evidence="5">
    <location>
        <begin position="256"/>
        <end position="280"/>
    </location>
</feature>
<protein>
    <submittedName>
        <fullName evidence="6">Chloride channel protein</fullName>
    </submittedName>
</protein>
<dbReference type="RefSeq" id="WP_157012839.1">
    <property type="nucleotide sequence ID" value="NZ_CBCTOK010000005.1"/>
</dbReference>
<evidence type="ECO:0000256" key="3">
    <source>
        <dbReference type="ARBA" id="ARBA00022989"/>
    </source>
</evidence>
<evidence type="ECO:0000256" key="4">
    <source>
        <dbReference type="ARBA" id="ARBA00023136"/>
    </source>
</evidence>
<feature type="transmembrane region" description="Helical" evidence="5">
    <location>
        <begin position="220"/>
        <end position="244"/>
    </location>
</feature>
<dbReference type="Gene3D" id="1.10.3080.10">
    <property type="entry name" value="Clc chloride channel"/>
    <property type="match status" value="1"/>
</dbReference>
<dbReference type="Proteomes" id="UP000472380">
    <property type="component" value="Unassembled WGS sequence"/>
</dbReference>
<accession>A0A6L8Q111</accession>
<dbReference type="GO" id="GO:0016020">
    <property type="term" value="C:membrane"/>
    <property type="evidence" value="ECO:0007669"/>
    <property type="project" value="UniProtKB-SubCell"/>
</dbReference>
<dbReference type="EMBL" id="VJNE01000001">
    <property type="protein sequence ID" value="MZG26997.1"/>
    <property type="molecule type" value="Genomic_DNA"/>
</dbReference>
<evidence type="ECO:0000313" key="7">
    <source>
        <dbReference type="Proteomes" id="UP000472380"/>
    </source>
</evidence>
<organism evidence="6 7">
    <name type="scientific">Adlercreutzia equolifaciens</name>
    <dbReference type="NCBI Taxonomy" id="446660"/>
    <lineage>
        <taxon>Bacteria</taxon>
        <taxon>Bacillati</taxon>
        <taxon>Actinomycetota</taxon>
        <taxon>Coriobacteriia</taxon>
        <taxon>Eggerthellales</taxon>
        <taxon>Eggerthellaceae</taxon>
        <taxon>Adlercreutzia</taxon>
    </lineage>
</organism>
<keyword evidence="3 5" id="KW-1133">Transmembrane helix</keyword>
<comment type="subcellular location">
    <subcellularLocation>
        <location evidence="1">Membrane</location>
        <topology evidence="1">Multi-pass membrane protein</topology>
    </subcellularLocation>
</comment>
<feature type="transmembrane region" description="Helical" evidence="5">
    <location>
        <begin position="44"/>
        <end position="65"/>
    </location>
</feature>
<evidence type="ECO:0000256" key="5">
    <source>
        <dbReference type="SAM" id="Phobius"/>
    </source>
</evidence>
<dbReference type="InterPro" id="IPR001807">
    <property type="entry name" value="ClC"/>
</dbReference>
<feature type="transmembrane region" description="Helical" evidence="5">
    <location>
        <begin position="86"/>
        <end position="108"/>
    </location>
</feature>
<evidence type="ECO:0000256" key="1">
    <source>
        <dbReference type="ARBA" id="ARBA00004141"/>
    </source>
</evidence>
<feature type="transmembrane region" description="Helical" evidence="5">
    <location>
        <begin position="332"/>
        <end position="351"/>
    </location>
</feature>
<feature type="transmembrane region" description="Helical" evidence="5">
    <location>
        <begin position="292"/>
        <end position="312"/>
    </location>
</feature>
<keyword evidence="4 5" id="KW-0472">Membrane</keyword>
<dbReference type="Pfam" id="PF00654">
    <property type="entry name" value="Voltage_CLC"/>
    <property type="match status" value="1"/>
</dbReference>
<reference evidence="6 7" key="1">
    <citation type="submission" date="2019-07" db="EMBL/GenBank/DDBJ databases">
        <title>Draft genome sequence of Adlercreutzia equolifaciens IPLA 37004, a human intestinal strain that does not produces equol from daidzein.</title>
        <authorList>
            <person name="Vazquez L."/>
            <person name="Florez A.B."/>
            <person name="Mayo B."/>
        </authorList>
    </citation>
    <scope>NUCLEOTIDE SEQUENCE [LARGE SCALE GENOMIC DNA]</scope>
    <source>
        <strain evidence="6 7">IPLA 37004</strain>
    </source>
</reference>
<keyword evidence="2 5" id="KW-0812">Transmembrane</keyword>
<gene>
    <name evidence="6" type="ORF">FM068_00045</name>
</gene>